<keyword evidence="5" id="KW-1185">Reference proteome</keyword>
<protein>
    <submittedName>
        <fullName evidence="4">Uncharacterized protein</fullName>
    </submittedName>
</protein>
<dbReference type="Proteomes" id="UP000475862">
    <property type="component" value="Unassembled WGS sequence"/>
</dbReference>
<keyword evidence="2" id="KW-0812">Transmembrane</keyword>
<feature type="transmembrane region" description="Helical" evidence="2">
    <location>
        <begin position="219"/>
        <end position="239"/>
    </location>
</feature>
<dbReference type="InterPro" id="IPR012464">
    <property type="entry name" value="DUF1676"/>
</dbReference>
<dbReference type="GO" id="GO:0016020">
    <property type="term" value="C:membrane"/>
    <property type="evidence" value="ECO:0007669"/>
    <property type="project" value="TreeGrafter"/>
</dbReference>
<keyword evidence="2" id="KW-0472">Membrane</keyword>
<keyword evidence="3" id="KW-0732">Signal</keyword>
<evidence type="ECO:0000313" key="5">
    <source>
        <dbReference type="Proteomes" id="UP000475862"/>
    </source>
</evidence>
<evidence type="ECO:0000256" key="1">
    <source>
        <dbReference type="SAM" id="MobiDB-lite"/>
    </source>
</evidence>
<feature type="signal peptide" evidence="3">
    <location>
        <begin position="1"/>
        <end position="24"/>
    </location>
</feature>
<feature type="transmembrane region" description="Helical" evidence="2">
    <location>
        <begin position="193"/>
        <end position="212"/>
    </location>
</feature>
<dbReference type="OrthoDB" id="6627399at2759"/>
<accession>A0A6G0T6I6</accession>
<proteinExistence type="predicted"/>
<reference evidence="4 5" key="1">
    <citation type="submission" date="2019-08" db="EMBL/GenBank/DDBJ databases">
        <title>The genome of the soybean aphid Biotype 1, its phylome, world population structure and adaptation to the North American continent.</title>
        <authorList>
            <person name="Giordano R."/>
            <person name="Donthu R.K."/>
            <person name="Hernandez A.G."/>
            <person name="Wright C.L."/>
            <person name="Zimin A.V."/>
        </authorList>
    </citation>
    <scope>NUCLEOTIDE SEQUENCE [LARGE SCALE GENOMIC DNA]</scope>
    <source>
        <tissue evidence="4">Whole aphids</tissue>
    </source>
</reference>
<sequence>MCGRRDFAVLMIALVLLALSETQGQPTSDAPAPPEKTASAQTAADNNSVNPTATTFFKPENGLTESMKKAMWKRCASKNYVTCAKLALVHLVDRLERANDSYSLVSGVTVSREKYHADVNDIGGGDVAAKTITDRDSSEAFDRLIVDKLSRYFSTLTLNVKLLDDATVQSVRKLGEAAADASIQSGRGKKQKYAQSILLAGWVTGAMLLALGMKAIAVLAGKALMAALMSLLLSGLASFRGGHSEPKSTTYEIVTKPVYSHSHSTADDTHAAGSQNNPAYRRSIGGSGGVASSGSSGGVVGLQHVPAPSSAEDADHVVYRIHTSDKTPIYIPIIDRRRRRRR</sequence>
<feature type="compositionally biased region" description="Polar residues" evidence="1">
    <location>
        <begin position="38"/>
        <end position="55"/>
    </location>
</feature>
<dbReference type="PANTHER" id="PTHR21879">
    <property type="entry name" value="FI03362P-RELATED-RELATED"/>
    <property type="match status" value="1"/>
</dbReference>
<comment type="caution">
    <text evidence="4">The sequence shown here is derived from an EMBL/GenBank/DDBJ whole genome shotgun (WGS) entry which is preliminary data.</text>
</comment>
<keyword evidence="2" id="KW-1133">Transmembrane helix</keyword>
<dbReference type="AlphaFoldDB" id="A0A6G0T6I6"/>
<dbReference type="EMBL" id="VYZN01000054">
    <property type="protein sequence ID" value="KAE9526740.1"/>
    <property type="molecule type" value="Genomic_DNA"/>
</dbReference>
<organism evidence="4 5">
    <name type="scientific">Aphis glycines</name>
    <name type="common">Soybean aphid</name>
    <dbReference type="NCBI Taxonomy" id="307491"/>
    <lineage>
        <taxon>Eukaryota</taxon>
        <taxon>Metazoa</taxon>
        <taxon>Ecdysozoa</taxon>
        <taxon>Arthropoda</taxon>
        <taxon>Hexapoda</taxon>
        <taxon>Insecta</taxon>
        <taxon>Pterygota</taxon>
        <taxon>Neoptera</taxon>
        <taxon>Paraneoptera</taxon>
        <taxon>Hemiptera</taxon>
        <taxon>Sternorrhyncha</taxon>
        <taxon>Aphidomorpha</taxon>
        <taxon>Aphidoidea</taxon>
        <taxon>Aphididae</taxon>
        <taxon>Aphidini</taxon>
        <taxon>Aphis</taxon>
        <taxon>Aphis</taxon>
    </lineage>
</organism>
<dbReference type="Pfam" id="PF07898">
    <property type="entry name" value="DUF1676"/>
    <property type="match status" value="1"/>
</dbReference>
<gene>
    <name evidence="4" type="ORF">AGLY_013388</name>
</gene>
<feature type="compositionally biased region" description="Gly residues" evidence="1">
    <location>
        <begin position="285"/>
        <end position="300"/>
    </location>
</feature>
<name>A0A6G0T6I6_APHGL</name>
<feature type="region of interest" description="Disordered" evidence="1">
    <location>
        <begin position="262"/>
        <end position="307"/>
    </location>
</feature>
<feature type="chain" id="PRO_5026239359" evidence="3">
    <location>
        <begin position="25"/>
        <end position="342"/>
    </location>
</feature>
<feature type="region of interest" description="Disordered" evidence="1">
    <location>
        <begin position="24"/>
        <end position="55"/>
    </location>
</feature>
<evidence type="ECO:0000256" key="3">
    <source>
        <dbReference type="SAM" id="SignalP"/>
    </source>
</evidence>
<evidence type="ECO:0000256" key="2">
    <source>
        <dbReference type="SAM" id="Phobius"/>
    </source>
</evidence>
<evidence type="ECO:0000313" key="4">
    <source>
        <dbReference type="EMBL" id="KAE9526740.1"/>
    </source>
</evidence>
<dbReference type="PANTHER" id="PTHR21879:SF9">
    <property type="entry name" value="OSIRIS 16"/>
    <property type="match status" value="1"/>
</dbReference>